<reference evidence="1 2" key="1">
    <citation type="submission" date="2016-10" db="EMBL/GenBank/DDBJ databases">
        <authorList>
            <person name="de Groot N.N."/>
        </authorList>
    </citation>
    <scope>NUCLEOTIDE SEQUENCE [LARGE SCALE GENOMIC DNA]</scope>
    <source>
        <strain evidence="1 2">CGMCC 1.6291</strain>
    </source>
</reference>
<sequence length="158" mass="18025">MFPWEGKELAEIDALMAARDPRRYRLALVTDTADGDATVMVWFSGRSEMGHYLARVEPRRRGLDGLDYIRLRDALQETLAGLEIRGTSNDLREAVNLCADPLFRIRWWGTLESLRQGDTSWAREQLAALQPAATPPLHARRTSELLQHLQRYAPRDPA</sequence>
<dbReference type="RefSeq" id="WP_091639957.1">
    <property type="nucleotide sequence ID" value="NZ_FOEG01000001.1"/>
</dbReference>
<dbReference type="AlphaFoldDB" id="A0A1H8QPX4"/>
<accession>A0A1H8QPX4</accession>
<proteinExistence type="predicted"/>
<gene>
    <name evidence="1" type="ORF">SAMN04488052_101712</name>
</gene>
<organism evidence="1 2">
    <name type="scientific">Aquisalimonas asiatica</name>
    <dbReference type="NCBI Taxonomy" id="406100"/>
    <lineage>
        <taxon>Bacteria</taxon>
        <taxon>Pseudomonadati</taxon>
        <taxon>Pseudomonadota</taxon>
        <taxon>Gammaproteobacteria</taxon>
        <taxon>Chromatiales</taxon>
        <taxon>Ectothiorhodospiraceae</taxon>
        <taxon>Aquisalimonas</taxon>
    </lineage>
</organism>
<dbReference type="Proteomes" id="UP000199657">
    <property type="component" value="Unassembled WGS sequence"/>
</dbReference>
<protein>
    <submittedName>
        <fullName evidence="1">Uncharacterized protein</fullName>
    </submittedName>
</protein>
<evidence type="ECO:0000313" key="2">
    <source>
        <dbReference type="Proteomes" id="UP000199657"/>
    </source>
</evidence>
<evidence type="ECO:0000313" key="1">
    <source>
        <dbReference type="EMBL" id="SEO56270.1"/>
    </source>
</evidence>
<name>A0A1H8QPX4_9GAMM</name>
<dbReference type="OrthoDB" id="5795054at2"/>
<keyword evidence="2" id="KW-1185">Reference proteome</keyword>
<dbReference type="EMBL" id="FOEG01000001">
    <property type="protein sequence ID" value="SEO56270.1"/>
    <property type="molecule type" value="Genomic_DNA"/>
</dbReference>